<dbReference type="CDD" id="cd00104">
    <property type="entry name" value="KAZAL_FS"/>
    <property type="match status" value="1"/>
</dbReference>
<proteinExistence type="predicted"/>
<evidence type="ECO:0000259" key="4">
    <source>
        <dbReference type="PROSITE" id="PS51465"/>
    </source>
</evidence>
<dbReference type="InterPro" id="IPR036058">
    <property type="entry name" value="Kazal_dom_sf"/>
</dbReference>
<gene>
    <name evidence="5" type="ORF">PSYICH_LOCUS14344</name>
</gene>
<dbReference type="InterPro" id="IPR002350">
    <property type="entry name" value="Kazal_dom"/>
</dbReference>
<comment type="subcellular location">
    <subcellularLocation>
        <location evidence="1">Secreted</location>
    </subcellularLocation>
</comment>
<dbReference type="Gene3D" id="3.30.60.30">
    <property type="match status" value="1"/>
</dbReference>
<dbReference type="Proteomes" id="UP001153636">
    <property type="component" value="Chromosome 8"/>
</dbReference>
<dbReference type="GO" id="GO:0004867">
    <property type="term" value="F:serine-type endopeptidase inhibitor activity"/>
    <property type="evidence" value="ECO:0007669"/>
    <property type="project" value="InterPro"/>
</dbReference>
<name>A0A9P0GMA6_9CUCU</name>
<sequence length="255" mass="29299">MVMIMTACRFYIKHYFIIMSSINHRTIMPMFTLVLFVLSEFTGVFSIQTGWKNLKQYKGLYRTSVKSDFWYPGPPKEEFEDQNEELKNTFEQDASNRNIDRRNILHLKHQEPFGNNFNRNPDRRNILHLKHPGPFGSNFNRPDVDGFSNKDRVFKKQRWPSSGSQVPDSKIINNFNPYDYMVDRPVTQSPGTTAVVIPGMATTFSPCEQSCPSTMQFDAVCGDNGVTYSNLARFRCAVACGKRVRILHLGVCSNS</sequence>
<feature type="domain" description="Kazal-like" evidence="4">
    <location>
        <begin position="201"/>
        <end position="254"/>
    </location>
</feature>
<keyword evidence="2" id="KW-0964">Secreted</keyword>
<keyword evidence="3" id="KW-1015">Disulfide bond</keyword>
<accession>A0A9P0GMA6</accession>
<dbReference type="AlphaFoldDB" id="A0A9P0GMA6"/>
<dbReference type="SUPFAM" id="SSF100895">
    <property type="entry name" value="Kazal-type serine protease inhibitors"/>
    <property type="match status" value="1"/>
</dbReference>
<evidence type="ECO:0000256" key="3">
    <source>
        <dbReference type="ARBA" id="ARBA00023157"/>
    </source>
</evidence>
<dbReference type="GO" id="GO:0005576">
    <property type="term" value="C:extracellular region"/>
    <property type="evidence" value="ECO:0007669"/>
    <property type="project" value="UniProtKB-SubCell"/>
</dbReference>
<dbReference type="OrthoDB" id="126772at2759"/>
<dbReference type="PANTHER" id="PTHR21179">
    <property type="entry name" value="SERINE-TYPE ENDOPEPTIDASE INHIBITOR"/>
    <property type="match status" value="1"/>
</dbReference>
<dbReference type="PANTHER" id="PTHR21179:SF0">
    <property type="entry name" value="SERINE PROTEASE INHIBITOR KAZAL-TYPE 4"/>
    <property type="match status" value="1"/>
</dbReference>
<protein>
    <recommendedName>
        <fullName evidence="4">Kazal-like domain-containing protein</fullName>
    </recommendedName>
</protein>
<dbReference type="EMBL" id="OV651820">
    <property type="protein sequence ID" value="CAH1114173.1"/>
    <property type="molecule type" value="Genomic_DNA"/>
</dbReference>
<evidence type="ECO:0000313" key="5">
    <source>
        <dbReference type="EMBL" id="CAH1114173.1"/>
    </source>
</evidence>
<evidence type="ECO:0000256" key="1">
    <source>
        <dbReference type="ARBA" id="ARBA00004613"/>
    </source>
</evidence>
<dbReference type="InterPro" id="IPR039932">
    <property type="entry name" value="Spink4-like"/>
</dbReference>
<dbReference type="Pfam" id="PF07648">
    <property type="entry name" value="Kazal_2"/>
    <property type="match status" value="1"/>
</dbReference>
<reference evidence="5" key="1">
    <citation type="submission" date="2022-01" db="EMBL/GenBank/DDBJ databases">
        <authorList>
            <person name="King R."/>
        </authorList>
    </citation>
    <scope>NUCLEOTIDE SEQUENCE</scope>
</reference>
<evidence type="ECO:0000313" key="6">
    <source>
        <dbReference type="Proteomes" id="UP001153636"/>
    </source>
</evidence>
<dbReference type="SMART" id="SM00280">
    <property type="entry name" value="KAZAL"/>
    <property type="match status" value="1"/>
</dbReference>
<dbReference type="PROSITE" id="PS51465">
    <property type="entry name" value="KAZAL_2"/>
    <property type="match status" value="1"/>
</dbReference>
<keyword evidence="6" id="KW-1185">Reference proteome</keyword>
<organism evidence="5 6">
    <name type="scientific">Psylliodes chrysocephalus</name>
    <dbReference type="NCBI Taxonomy" id="3402493"/>
    <lineage>
        <taxon>Eukaryota</taxon>
        <taxon>Metazoa</taxon>
        <taxon>Ecdysozoa</taxon>
        <taxon>Arthropoda</taxon>
        <taxon>Hexapoda</taxon>
        <taxon>Insecta</taxon>
        <taxon>Pterygota</taxon>
        <taxon>Neoptera</taxon>
        <taxon>Endopterygota</taxon>
        <taxon>Coleoptera</taxon>
        <taxon>Polyphaga</taxon>
        <taxon>Cucujiformia</taxon>
        <taxon>Chrysomeloidea</taxon>
        <taxon>Chrysomelidae</taxon>
        <taxon>Galerucinae</taxon>
        <taxon>Alticini</taxon>
        <taxon>Psylliodes</taxon>
    </lineage>
</organism>
<evidence type="ECO:0000256" key="2">
    <source>
        <dbReference type="ARBA" id="ARBA00022525"/>
    </source>
</evidence>